<dbReference type="AlphaFoldDB" id="A0A6N3FMI9"/>
<organism evidence="1">
    <name type="scientific">Enterococcus faecium</name>
    <name type="common">Streptococcus faecium</name>
    <dbReference type="NCBI Taxonomy" id="1352"/>
    <lineage>
        <taxon>Bacteria</taxon>
        <taxon>Bacillati</taxon>
        <taxon>Bacillota</taxon>
        <taxon>Bacilli</taxon>
        <taxon>Lactobacillales</taxon>
        <taxon>Enterococcaceae</taxon>
        <taxon>Enterococcus</taxon>
    </lineage>
</organism>
<sequence>MIKENQKIRYAILKEIENGNYENLDFGILGISEEQFNDQLNFLKNESYIVGGTYSSNVLLPATYRFLKLTEKGEIFLAENSTFSKTYKMAKEIRDWIK</sequence>
<dbReference type="Gene3D" id="1.10.10.10">
    <property type="entry name" value="Winged helix-like DNA-binding domain superfamily/Winged helix DNA-binding domain"/>
    <property type="match status" value="1"/>
</dbReference>
<dbReference type="InterPro" id="IPR036388">
    <property type="entry name" value="WH-like_DNA-bd_sf"/>
</dbReference>
<evidence type="ECO:0000313" key="1">
    <source>
        <dbReference type="EMBL" id="VYU53079.1"/>
    </source>
</evidence>
<dbReference type="SUPFAM" id="SSF46785">
    <property type="entry name" value="Winged helix' DNA-binding domain"/>
    <property type="match status" value="1"/>
</dbReference>
<name>A0A6N3FMI9_ENTFC</name>
<proteinExistence type="predicted"/>
<protein>
    <submittedName>
        <fullName evidence="1">YjcQ protein</fullName>
    </submittedName>
</protein>
<dbReference type="Pfam" id="PF09639">
    <property type="entry name" value="YjcQ"/>
    <property type="match status" value="1"/>
</dbReference>
<dbReference type="EMBL" id="CACRTQ010000065">
    <property type="protein sequence ID" value="VYU53079.1"/>
    <property type="molecule type" value="Genomic_DNA"/>
</dbReference>
<gene>
    <name evidence="1" type="ORF">EFLFYP64_02642</name>
</gene>
<dbReference type="RefSeq" id="WP_069972689.1">
    <property type="nucleotide sequence ID" value="NZ_CACRTQ010000065.1"/>
</dbReference>
<dbReference type="InterPro" id="IPR018597">
    <property type="entry name" value="Phage_Tuc2009_YjcQ"/>
</dbReference>
<dbReference type="InterPro" id="IPR036390">
    <property type="entry name" value="WH_DNA-bd_sf"/>
</dbReference>
<accession>A0A6N3FMI9</accession>
<reference evidence="1" key="1">
    <citation type="submission" date="2019-11" db="EMBL/GenBank/DDBJ databases">
        <authorList>
            <person name="Feng L."/>
        </authorList>
    </citation>
    <scope>NUCLEOTIDE SEQUENCE</scope>
    <source>
        <strain evidence="1">EFaeciumLFYP64</strain>
    </source>
</reference>